<dbReference type="NCBIfam" id="TIGR00059">
    <property type="entry name" value="L17"/>
    <property type="match status" value="1"/>
</dbReference>
<keyword evidence="7" id="KW-1185">Reference proteome</keyword>
<dbReference type="HAMAP" id="MF_01368">
    <property type="entry name" value="Ribosomal_bL17"/>
    <property type="match status" value="1"/>
</dbReference>
<keyword evidence="3 4" id="KW-0687">Ribonucleoprotein</keyword>
<dbReference type="InterPro" id="IPR000456">
    <property type="entry name" value="Ribosomal_bL17"/>
</dbReference>
<dbReference type="PANTHER" id="PTHR14413:SF16">
    <property type="entry name" value="LARGE RIBOSOMAL SUBUNIT PROTEIN BL17M"/>
    <property type="match status" value="1"/>
</dbReference>
<dbReference type="Pfam" id="PF01196">
    <property type="entry name" value="Ribosomal_L17"/>
    <property type="match status" value="1"/>
</dbReference>
<evidence type="ECO:0000256" key="3">
    <source>
        <dbReference type="ARBA" id="ARBA00023274"/>
    </source>
</evidence>
<protein>
    <recommendedName>
        <fullName evidence="4">Large ribosomal subunit protein bL17</fullName>
    </recommendedName>
</protein>
<comment type="similarity">
    <text evidence="1 4 5">Belongs to the bacterial ribosomal protein bL17 family.</text>
</comment>
<dbReference type="OrthoDB" id="9809073at2"/>
<sequence>MRHKVAGKKLGRTTSHRIAMTRNMASSLIEHERIITTVQKAKNLRPFVEKLITLAKDPSLHHRRQVFARLRNEDATAKLMEVLGPRFKERPGGYTRILKLAKPRLGDNGQRAIIELVERTVEEDSPVEESAETVEAKA</sequence>
<dbReference type="PROSITE" id="PS01167">
    <property type="entry name" value="RIBOSOMAL_L17"/>
    <property type="match status" value="1"/>
</dbReference>
<comment type="subunit">
    <text evidence="4">Part of the 50S ribosomal subunit. Contacts protein L32.</text>
</comment>
<dbReference type="PANTHER" id="PTHR14413">
    <property type="entry name" value="RIBOSOMAL PROTEIN L17"/>
    <property type="match status" value="1"/>
</dbReference>
<gene>
    <name evidence="4 6" type="primary">rplQ</name>
    <name evidence="6" type="ORF">Pla163_29060</name>
</gene>
<dbReference type="Gene3D" id="3.90.1030.10">
    <property type="entry name" value="Ribosomal protein L17"/>
    <property type="match status" value="1"/>
</dbReference>
<evidence type="ECO:0000256" key="2">
    <source>
        <dbReference type="ARBA" id="ARBA00022980"/>
    </source>
</evidence>
<dbReference type="InterPro" id="IPR047859">
    <property type="entry name" value="Ribosomal_bL17_CS"/>
</dbReference>
<accession>A0A518D2T6</accession>
<evidence type="ECO:0000256" key="4">
    <source>
        <dbReference type="HAMAP-Rule" id="MF_01368"/>
    </source>
</evidence>
<reference evidence="6 7" key="1">
    <citation type="submission" date="2019-02" db="EMBL/GenBank/DDBJ databases">
        <title>Deep-cultivation of Planctomycetes and their phenomic and genomic characterization uncovers novel biology.</title>
        <authorList>
            <person name="Wiegand S."/>
            <person name="Jogler M."/>
            <person name="Boedeker C."/>
            <person name="Pinto D."/>
            <person name="Vollmers J."/>
            <person name="Rivas-Marin E."/>
            <person name="Kohn T."/>
            <person name="Peeters S.H."/>
            <person name="Heuer A."/>
            <person name="Rast P."/>
            <person name="Oberbeckmann S."/>
            <person name="Bunk B."/>
            <person name="Jeske O."/>
            <person name="Meyerdierks A."/>
            <person name="Storesund J.E."/>
            <person name="Kallscheuer N."/>
            <person name="Luecker S."/>
            <person name="Lage O.M."/>
            <person name="Pohl T."/>
            <person name="Merkel B.J."/>
            <person name="Hornburger P."/>
            <person name="Mueller R.-W."/>
            <person name="Bruemmer F."/>
            <person name="Labrenz M."/>
            <person name="Spormann A.M."/>
            <person name="Op den Camp H."/>
            <person name="Overmann J."/>
            <person name="Amann R."/>
            <person name="Jetten M.S.M."/>
            <person name="Mascher T."/>
            <person name="Medema M.H."/>
            <person name="Devos D.P."/>
            <person name="Kaster A.-K."/>
            <person name="Ovreas L."/>
            <person name="Rohde M."/>
            <person name="Galperin M.Y."/>
            <person name="Jogler C."/>
        </authorList>
    </citation>
    <scope>NUCLEOTIDE SEQUENCE [LARGE SCALE GENOMIC DNA]</scope>
    <source>
        <strain evidence="6 7">Pla163</strain>
    </source>
</reference>
<evidence type="ECO:0000256" key="1">
    <source>
        <dbReference type="ARBA" id="ARBA00008777"/>
    </source>
</evidence>
<dbReference type="Proteomes" id="UP000319342">
    <property type="component" value="Chromosome"/>
</dbReference>
<dbReference type="FunFam" id="3.90.1030.10:FF:000001">
    <property type="entry name" value="50S ribosomal protein L17"/>
    <property type="match status" value="1"/>
</dbReference>
<name>A0A518D2T6_9BACT</name>
<dbReference type="InterPro" id="IPR036373">
    <property type="entry name" value="Ribosomal_bL17_sf"/>
</dbReference>
<organism evidence="6 7">
    <name type="scientific">Rohdeia mirabilis</name>
    <dbReference type="NCBI Taxonomy" id="2528008"/>
    <lineage>
        <taxon>Bacteria</taxon>
        <taxon>Pseudomonadati</taxon>
        <taxon>Planctomycetota</taxon>
        <taxon>Planctomycetia</taxon>
        <taxon>Planctomycetia incertae sedis</taxon>
        <taxon>Rohdeia</taxon>
    </lineage>
</organism>
<evidence type="ECO:0000313" key="7">
    <source>
        <dbReference type="Proteomes" id="UP000319342"/>
    </source>
</evidence>
<keyword evidence="2 4" id="KW-0689">Ribosomal protein</keyword>
<dbReference type="AlphaFoldDB" id="A0A518D2T6"/>
<dbReference type="GO" id="GO:0022625">
    <property type="term" value="C:cytosolic large ribosomal subunit"/>
    <property type="evidence" value="ECO:0007669"/>
    <property type="project" value="TreeGrafter"/>
</dbReference>
<evidence type="ECO:0000256" key="5">
    <source>
        <dbReference type="RuleBase" id="RU000660"/>
    </source>
</evidence>
<dbReference type="GO" id="GO:0003735">
    <property type="term" value="F:structural constituent of ribosome"/>
    <property type="evidence" value="ECO:0007669"/>
    <property type="project" value="InterPro"/>
</dbReference>
<dbReference type="GO" id="GO:0006412">
    <property type="term" value="P:translation"/>
    <property type="evidence" value="ECO:0007669"/>
    <property type="project" value="UniProtKB-UniRule"/>
</dbReference>
<dbReference type="SUPFAM" id="SSF64263">
    <property type="entry name" value="Prokaryotic ribosomal protein L17"/>
    <property type="match status" value="1"/>
</dbReference>
<dbReference type="RefSeq" id="WP_145189753.1">
    <property type="nucleotide sequence ID" value="NZ_CP036290.1"/>
</dbReference>
<proteinExistence type="inferred from homology"/>
<evidence type="ECO:0000313" key="6">
    <source>
        <dbReference type="EMBL" id="QDU85769.1"/>
    </source>
</evidence>
<dbReference type="EMBL" id="CP036290">
    <property type="protein sequence ID" value="QDU85769.1"/>
    <property type="molecule type" value="Genomic_DNA"/>
</dbReference>